<proteinExistence type="predicted"/>
<reference evidence="1 2" key="1">
    <citation type="submission" date="2023-12" db="EMBL/GenBank/DDBJ databases">
        <title>Baltic Sea Cyanobacteria.</title>
        <authorList>
            <person name="Delbaje E."/>
            <person name="Fewer D.P."/>
            <person name="Shishido T.K."/>
        </authorList>
    </citation>
    <scope>NUCLEOTIDE SEQUENCE [LARGE SCALE GENOMIC DNA]</scope>
    <source>
        <strain evidence="1 2">UHCC 0370</strain>
    </source>
</reference>
<evidence type="ECO:0000313" key="1">
    <source>
        <dbReference type="EMBL" id="MEA5476661.1"/>
    </source>
</evidence>
<comment type="caution">
    <text evidence="1">The sequence shown here is derived from an EMBL/GenBank/DDBJ whole genome shotgun (WGS) entry which is preliminary data.</text>
</comment>
<protein>
    <submittedName>
        <fullName evidence="1">Uncharacterized protein</fullName>
    </submittedName>
</protein>
<gene>
    <name evidence="1" type="ORF">VB774_03425</name>
</gene>
<dbReference type="Proteomes" id="UP001301388">
    <property type="component" value="Unassembled WGS sequence"/>
</dbReference>
<name>A0ABU5TEZ2_9CYAN</name>
<dbReference type="RefSeq" id="WP_323259827.1">
    <property type="nucleotide sequence ID" value="NZ_JAYGIE010000008.1"/>
</dbReference>
<organism evidence="1 2">
    <name type="scientific">Pseudanabaena galeata UHCC 0370</name>
    <dbReference type="NCBI Taxonomy" id="3110310"/>
    <lineage>
        <taxon>Bacteria</taxon>
        <taxon>Bacillati</taxon>
        <taxon>Cyanobacteriota</taxon>
        <taxon>Cyanophyceae</taxon>
        <taxon>Pseudanabaenales</taxon>
        <taxon>Pseudanabaenaceae</taxon>
        <taxon>Pseudanabaena</taxon>
    </lineage>
</organism>
<keyword evidence="2" id="KW-1185">Reference proteome</keyword>
<dbReference type="EMBL" id="JAYGIE010000008">
    <property type="protein sequence ID" value="MEA5476661.1"/>
    <property type="molecule type" value="Genomic_DNA"/>
</dbReference>
<accession>A0ABU5TEZ2</accession>
<sequence length="232" mass="26904">MTKYQWLYADWLIPINTIRSMMLSYQFTEEGGEGFLLSRAGETFIEGKFIKKNEYVVFREMPLGGHEEVQKLDYSILVFRLSHEKKMGLEIINPPRTIRPFISKMSEMIGLGMIVSEQSIDPLLWVKEIEKKSDKVWITEMQGTGIRVSNSSVAKFLICGELDVREDFKNFIQGKKYSLKGVKLKVRKTGICEEDFTVELKDTGSATFFNNNHTFLYEIVRDGFVSLQRNRI</sequence>
<evidence type="ECO:0000313" key="2">
    <source>
        <dbReference type="Proteomes" id="UP001301388"/>
    </source>
</evidence>